<name>A0A1S3JAA0_LINAN</name>
<keyword evidence="8" id="KW-1185">Reference proteome</keyword>
<dbReference type="FunCoup" id="A0A1S3JAA0">
    <property type="interactions" value="704"/>
</dbReference>
<dbReference type="InterPro" id="IPR057264">
    <property type="entry name" value="Ribosomal_uL24_C"/>
</dbReference>
<gene>
    <name evidence="9" type="primary">LOC106171169</name>
</gene>
<dbReference type="Proteomes" id="UP000085678">
    <property type="component" value="Unplaced"/>
</dbReference>
<accession>A0A1S3JAA0</accession>
<dbReference type="InterPro" id="IPR003256">
    <property type="entry name" value="Ribosomal_uL24"/>
</dbReference>
<sequence>MKKQDGSSHMLDTGKLIISCKVGVILLGLVSCSIYTMKLTQQLMCSYWKRYVDRHFILTWRWKGQLKGQEPVVMKRWHLGKDRQWTTNSRFQQLDVPPQEGEVVMRRKNFVEPLEKWPIFKGDQVYVLEGKDAGKIGIVNSVWPERNWVFVEGLNCKFVENQLSDDASDPPELTREEQPLLVTEHVKLVDPSDMQPTDFEWRYDEEGNEVRVSSRSGRVIPLPSGAQQLEDFVIPSQYAESPDKDTKNSDLMKITYKPSLKYFEEELMENMGIEEKRKRAKTYWY</sequence>
<dbReference type="GO" id="GO:0005840">
    <property type="term" value="C:ribosome"/>
    <property type="evidence" value="ECO:0007669"/>
    <property type="project" value="UniProtKB-KW"/>
</dbReference>
<dbReference type="NCBIfam" id="TIGR01079">
    <property type="entry name" value="rplX_bact"/>
    <property type="match status" value="1"/>
</dbReference>
<dbReference type="GO" id="GO:1990904">
    <property type="term" value="C:ribonucleoprotein complex"/>
    <property type="evidence" value="ECO:0007669"/>
    <property type="project" value="UniProtKB-KW"/>
</dbReference>
<evidence type="ECO:0000256" key="4">
    <source>
        <dbReference type="ARBA" id="ARBA00035283"/>
    </source>
</evidence>
<dbReference type="GeneID" id="106171169"/>
<dbReference type="KEGG" id="lak:106171169"/>
<dbReference type="InterPro" id="IPR008991">
    <property type="entry name" value="Translation_prot_SH3-like_sf"/>
</dbReference>
<dbReference type="GO" id="GO:0006412">
    <property type="term" value="P:translation"/>
    <property type="evidence" value="ECO:0007669"/>
    <property type="project" value="InterPro"/>
</dbReference>
<dbReference type="OrthoDB" id="359154at2759"/>
<dbReference type="InterPro" id="IPR005825">
    <property type="entry name" value="Ribosomal_uL24_CS"/>
</dbReference>
<dbReference type="PANTHER" id="PTHR12903">
    <property type="entry name" value="MITOCHONDRIAL RIBOSOMAL PROTEIN L24"/>
    <property type="match status" value="1"/>
</dbReference>
<dbReference type="PROSITE" id="PS51257">
    <property type="entry name" value="PROKAR_LIPOPROTEIN"/>
    <property type="match status" value="1"/>
</dbReference>
<dbReference type="Pfam" id="PF17136">
    <property type="entry name" value="ribosomal_L24"/>
    <property type="match status" value="1"/>
</dbReference>
<dbReference type="SUPFAM" id="SSF50104">
    <property type="entry name" value="Translation proteins SH3-like domain"/>
    <property type="match status" value="1"/>
</dbReference>
<evidence type="ECO:0000256" key="1">
    <source>
        <dbReference type="ARBA" id="ARBA00010618"/>
    </source>
</evidence>
<dbReference type="SMART" id="SM00739">
    <property type="entry name" value="KOW"/>
    <property type="match status" value="1"/>
</dbReference>
<evidence type="ECO:0000313" key="9">
    <source>
        <dbReference type="RefSeq" id="XP_013406809.1"/>
    </source>
</evidence>
<keyword evidence="2 6" id="KW-0689">Ribosomal protein</keyword>
<evidence type="ECO:0000259" key="7">
    <source>
        <dbReference type="SMART" id="SM00739"/>
    </source>
</evidence>
<dbReference type="InterPro" id="IPR005824">
    <property type="entry name" value="KOW"/>
</dbReference>
<protein>
    <recommendedName>
        <fullName evidence="4">Large ribosomal subunit protein uL24m</fullName>
    </recommendedName>
    <alternativeName>
        <fullName evidence="5">39S ribosomal protein L24, mitochondrial</fullName>
    </alternativeName>
</protein>
<feature type="domain" description="KOW" evidence="7">
    <location>
        <begin position="118"/>
        <end position="145"/>
    </location>
</feature>
<organism evidence="8 9">
    <name type="scientific">Lingula anatina</name>
    <name type="common">Brachiopod</name>
    <name type="synonym">Lingula unguis</name>
    <dbReference type="NCBI Taxonomy" id="7574"/>
    <lineage>
        <taxon>Eukaryota</taxon>
        <taxon>Metazoa</taxon>
        <taxon>Spiralia</taxon>
        <taxon>Lophotrochozoa</taxon>
        <taxon>Brachiopoda</taxon>
        <taxon>Linguliformea</taxon>
        <taxon>Lingulata</taxon>
        <taxon>Lingulida</taxon>
        <taxon>Linguloidea</taxon>
        <taxon>Lingulidae</taxon>
        <taxon>Lingula</taxon>
    </lineage>
</organism>
<dbReference type="CDD" id="cd06089">
    <property type="entry name" value="KOW_RPL26"/>
    <property type="match status" value="1"/>
</dbReference>
<dbReference type="Gene3D" id="2.30.30.30">
    <property type="match status" value="1"/>
</dbReference>
<dbReference type="InterPro" id="IPR041988">
    <property type="entry name" value="Ribosomal_uL24_KOW"/>
</dbReference>
<dbReference type="STRING" id="7574.A0A1S3JAA0"/>
<dbReference type="GO" id="GO:0003723">
    <property type="term" value="F:RNA binding"/>
    <property type="evidence" value="ECO:0007669"/>
    <property type="project" value="InterPro"/>
</dbReference>
<dbReference type="InParanoid" id="A0A1S3JAA0"/>
<dbReference type="Pfam" id="PF00467">
    <property type="entry name" value="KOW"/>
    <property type="match status" value="1"/>
</dbReference>
<reference evidence="9" key="1">
    <citation type="submission" date="2025-08" db="UniProtKB">
        <authorList>
            <consortium name="RefSeq"/>
        </authorList>
    </citation>
    <scope>IDENTIFICATION</scope>
    <source>
        <tissue evidence="9">Gonads</tissue>
    </source>
</reference>
<proteinExistence type="inferred from homology"/>
<evidence type="ECO:0000256" key="2">
    <source>
        <dbReference type="ARBA" id="ARBA00022980"/>
    </source>
</evidence>
<dbReference type="RefSeq" id="XP_013406809.1">
    <property type="nucleotide sequence ID" value="XM_013551355.1"/>
</dbReference>
<evidence type="ECO:0000256" key="5">
    <source>
        <dbReference type="ARBA" id="ARBA00035357"/>
    </source>
</evidence>
<evidence type="ECO:0000256" key="3">
    <source>
        <dbReference type="ARBA" id="ARBA00023274"/>
    </source>
</evidence>
<evidence type="ECO:0000313" key="8">
    <source>
        <dbReference type="Proteomes" id="UP000085678"/>
    </source>
</evidence>
<dbReference type="InterPro" id="IPR014722">
    <property type="entry name" value="Rib_uL2_dom2"/>
</dbReference>
<dbReference type="PROSITE" id="PS01108">
    <property type="entry name" value="RIBOSOMAL_L24"/>
    <property type="match status" value="1"/>
</dbReference>
<dbReference type="GO" id="GO:0003735">
    <property type="term" value="F:structural constituent of ribosome"/>
    <property type="evidence" value="ECO:0007669"/>
    <property type="project" value="InterPro"/>
</dbReference>
<keyword evidence="3 6" id="KW-0687">Ribonucleoprotein</keyword>
<comment type="similarity">
    <text evidence="1 6">Belongs to the universal ribosomal protein uL24 family.</text>
</comment>
<dbReference type="AlphaFoldDB" id="A0A1S3JAA0"/>
<evidence type="ECO:0000256" key="6">
    <source>
        <dbReference type="RuleBase" id="RU003477"/>
    </source>
</evidence>